<dbReference type="GO" id="GO:0016783">
    <property type="term" value="F:sulfurtransferase activity"/>
    <property type="evidence" value="ECO:0007669"/>
    <property type="project" value="InterPro"/>
</dbReference>
<dbReference type="EMBL" id="CYZA01000011">
    <property type="protein sequence ID" value="CUO12626.1"/>
    <property type="molecule type" value="Genomic_DNA"/>
</dbReference>
<dbReference type="RefSeq" id="WP_055053612.1">
    <property type="nucleotide sequence ID" value="NZ_CYZA01000011.1"/>
</dbReference>
<proteinExistence type="predicted"/>
<dbReference type="CDD" id="cd01990">
    <property type="entry name" value="LarE-like"/>
    <property type="match status" value="1"/>
</dbReference>
<evidence type="ECO:0000313" key="3">
    <source>
        <dbReference type="Proteomes" id="UP000095447"/>
    </source>
</evidence>
<reference evidence="2 3" key="1">
    <citation type="submission" date="2015-09" db="EMBL/GenBank/DDBJ databases">
        <authorList>
            <consortium name="Pathogen Informatics"/>
        </authorList>
    </citation>
    <scope>NUCLEOTIDE SEQUENCE [LARGE SCALE GENOMIC DNA]</scope>
    <source>
        <strain evidence="2 3">2789STDY5608838</strain>
    </source>
</reference>
<name>A0A174CM01_9FIRM</name>
<evidence type="ECO:0000313" key="2">
    <source>
        <dbReference type="EMBL" id="CUO12626.1"/>
    </source>
</evidence>
<dbReference type="InterPro" id="IPR005232">
    <property type="entry name" value="LarE"/>
</dbReference>
<dbReference type="Gene3D" id="3.40.50.620">
    <property type="entry name" value="HUPs"/>
    <property type="match status" value="1"/>
</dbReference>
<sequence length="282" mass="31783">MENKLEHLKEYLKGLGSVAVAFSSGVDSTFLLKVAHDVLGDKAIAITAQSCSFPKRELNEAKAFCEKEGIQHVICQSEELEIEGFSKNPPNRCYLCKKELFEKIGDIAKKNGIEYIAEGSNMDDNGDYRPGLIAVKELGVKSPLREAKLTKAEIREYSKELGLPTWDKQSFACLSSRFVYGETISEEKLGMVEKAEQLLLDYGFHQVRVRIHGSLARIEIMPEEFPKLLEKNVREDIAKKFKEYGFTYVTMDILGYRMGSMNETLGENDKTTADSSLRGKNE</sequence>
<dbReference type="NCBIfam" id="TIGR00268">
    <property type="entry name" value="ATP-dependent sacrificial sulfur transferase LarE"/>
    <property type="match status" value="1"/>
</dbReference>
<dbReference type="Proteomes" id="UP000095447">
    <property type="component" value="Unassembled WGS sequence"/>
</dbReference>
<dbReference type="SUPFAM" id="SSF52402">
    <property type="entry name" value="Adenine nucleotide alpha hydrolases-like"/>
    <property type="match status" value="1"/>
</dbReference>
<dbReference type="AlphaFoldDB" id="A0A174CM01"/>
<dbReference type="PIRSF" id="PIRSF006661">
    <property type="entry name" value="PP-lp_UCP006661"/>
    <property type="match status" value="1"/>
</dbReference>
<protein>
    <submittedName>
        <fullName evidence="2">Argininosuccinate synthase</fullName>
    </submittedName>
</protein>
<gene>
    <name evidence="2" type="ORF">ERS852395_02132</name>
</gene>
<evidence type="ECO:0000256" key="1">
    <source>
        <dbReference type="PIRSR" id="PIRSR006661-1"/>
    </source>
</evidence>
<dbReference type="PANTHER" id="PTHR43169:SF2">
    <property type="entry name" value="NAD_GMP SYNTHASE DOMAIN-CONTAINING PROTEIN"/>
    <property type="match status" value="1"/>
</dbReference>
<accession>A0A174CM01</accession>
<feature type="active site" description="Nucleophile and sulfur donor" evidence="1">
    <location>
        <position position="173"/>
    </location>
</feature>
<dbReference type="PANTHER" id="PTHR43169">
    <property type="entry name" value="EXSB FAMILY PROTEIN"/>
    <property type="match status" value="1"/>
</dbReference>
<dbReference type="InterPro" id="IPR052188">
    <property type="entry name" value="Ni-pincer_cofactor_biosynth"/>
</dbReference>
<dbReference type="InterPro" id="IPR014729">
    <property type="entry name" value="Rossmann-like_a/b/a_fold"/>
</dbReference>
<organism evidence="2 3">
    <name type="scientific">Blautia obeum</name>
    <dbReference type="NCBI Taxonomy" id="40520"/>
    <lineage>
        <taxon>Bacteria</taxon>
        <taxon>Bacillati</taxon>
        <taxon>Bacillota</taxon>
        <taxon>Clostridia</taxon>
        <taxon>Lachnospirales</taxon>
        <taxon>Lachnospiraceae</taxon>
        <taxon>Blautia</taxon>
    </lineage>
</organism>